<evidence type="ECO:0000313" key="4">
    <source>
        <dbReference type="EMBL" id="KZV91349.1"/>
    </source>
</evidence>
<dbReference type="PANTHER" id="PTHR22705:SF0">
    <property type="entry name" value="ZZ-TYPE ZINC FINGER-CONTAINING PROTEIN 3"/>
    <property type="match status" value="1"/>
</dbReference>
<sequence length="233" mass="25908">MDGDDDDWAAFDALLAAVPDADDLIPNSYSTRAQHPCALRNSLDSLRQALPTELLQEPESPDVLIIEASSSTAAVAPPSPRMCPRESDCRPYIGGLRLASTVQKAAPINVDEVEVLEPEPAGTRRRRRLASSRRNHSPGNDDDGSEYEEGTPPPVDEKPKKLPKRSETHRHPWSEEEQLWLERLITEIPRGTPRRWAKISAAMGGTRTTRQVTSRVQKYFGRLEKVGVDITVL</sequence>
<name>A0A166AF91_EXIGL</name>
<dbReference type="CDD" id="cd00167">
    <property type="entry name" value="SANT"/>
    <property type="match status" value="1"/>
</dbReference>
<protein>
    <submittedName>
        <fullName evidence="4">Uncharacterized protein</fullName>
    </submittedName>
</protein>
<dbReference type="PROSITE" id="PS51294">
    <property type="entry name" value="HTH_MYB"/>
    <property type="match status" value="1"/>
</dbReference>
<dbReference type="OrthoDB" id="424753at2759"/>
<dbReference type="EMBL" id="KV426029">
    <property type="protein sequence ID" value="KZV91349.1"/>
    <property type="molecule type" value="Genomic_DNA"/>
</dbReference>
<dbReference type="InParanoid" id="A0A166AF91"/>
<dbReference type="Pfam" id="PF23082">
    <property type="entry name" value="Myb_DNA-binding_2"/>
    <property type="match status" value="1"/>
</dbReference>
<dbReference type="InterPro" id="IPR037830">
    <property type="entry name" value="ZZZ3"/>
</dbReference>
<dbReference type="PANTHER" id="PTHR22705">
    <property type="entry name" value="ZINC FINGER, ZZ DOMAIN CONTAINING 3"/>
    <property type="match status" value="1"/>
</dbReference>
<dbReference type="SUPFAM" id="SSF46689">
    <property type="entry name" value="Homeodomain-like"/>
    <property type="match status" value="1"/>
</dbReference>
<reference evidence="4 5" key="1">
    <citation type="journal article" date="2016" name="Mol. Biol. Evol.">
        <title>Comparative Genomics of Early-Diverging Mushroom-Forming Fungi Provides Insights into the Origins of Lignocellulose Decay Capabilities.</title>
        <authorList>
            <person name="Nagy L.G."/>
            <person name="Riley R."/>
            <person name="Tritt A."/>
            <person name="Adam C."/>
            <person name="Daum C."/>
            <person name="Floudas D."/>
            <person name="Sun H."/>
            <person name="Yadav J.S."/>
            <person name="Pangilinan J."/>
            <person name="Larsson K.H."/>
            <person name="Matsuura K."/>
            <person name="Barry K."/>
            <person name="Labutti K."/>
            <person name="Kuo R."/>
            <person name="Ohm R.A."/>
            <person name="Bhattacharya S.S."/>
            <person name="Shirouzu T."/>
            <person name="Yoshinaga Y."/>
            <person name="Martin F.M."/>
            <person name="Grigoriev I.V."/>
            <person name="Hibbett D.S."/>
        </authorList>
    </citation>
    <scope>NUCLEOTIDE SEQUENCE [LARGE SCALE GENOMIC DNA]</scope>
    <source>
        <strain evidence="4 5">HHB12029</strain>
    </source>
</reference>
<dbReference type="InterPro" id="IPR001005">
    <property type="entry name" value="SANT/Myb"/>
</dbReference>
<proteinExistence type="predicted"/>
<dbReference type="AlphaFoldDB" id="A0A166AF91"/>
<accession>A0A166AF91</accession>
<feature type="compositionally biased region" description="Acidic residues" evidence="1">
    <location>
        <begin position="140"/>
        <end position="149"/>
    </location>
</feature>
<feature type="domain" description="HTH myb-type" evidence="3">
    <location>
        <begin position="165"/>
        <end position="224"/>
    </location>
</feature>
<dbReference type="Gene3D" id="1.10.10.60">
    <property type="entry name" value="Homeodomain-like"/>
    <property type="match status" value="1"/>
</dbReference>
<dbReference type="Proteomes" id="UP000077266">
    <property type="component" value="Unassembled WGS sequence"/>
</dbReference>
<gene>
    <name evidence="4" type="ORF">EXIGLDRAFT_837179</name>
</gene>
<evidence type="ECO:0000259" key="3">
    <source>
        <dbReference type="PROSITE" id="PS51294"/>
    </source>
</evidence>
<organism evidence="4 5">
    <name type="scientific">Exidia glandulosa HHB12029</name>
    <dbReference type="NCBI Taxonomy" id="1314781"/>
    <lineage>
        <taxon>Eukaryota</taxon>
        <taxon>Fungi</taxon>
        <taxon>Dikarya</taxon>
        <taxon>Basidiomycota</taxon>
        <taxon>Agaricomycotina</taxon>
        <taxon>Agaricomycetes</taxon>
        <taxon>Auriculariales</taxon>
        <taxon>Exidiaceae</taxon>
        <taxon>Exidia</taxon>
    </lineage>
</organism>
<feature type="compositionally biased region" description="Basic residues" evidence="1">
    <location>
        <begin position="123"/>
        <end position="136"/>
    </location>
</feature>
<evidence type="ECO:0000256" key="1">
    <source>
        <dbReference type="SAM" id="MobiDB-lite"/>
    </source>
</evidence>
<evidence type="ECO:0000313" key="5">
    <source>
        <dbReference type="Proteomes" id="UP000077266"/>
    </source>
</evidence>
<dbReference type="STRING" id="1314781.A0A166AF91"/>
<dbReference type="InterPro" id="IPR009057">
    <property type="entry name" value="Homeodomain-like_sf"/>
</dbReference>
<dbReference type="InterPro" id="IPR017930">
    <property type="entry name" value="Myb_dom"/>
</dbReference>
<dbReference type="SMART" id="SM00717">
    <property type="entry name" value="SANT"/>
    <property type="match status" value="1"/>
</dbReference>
<feature type="compositionally biased region" description="Basic and acidic residues" evidence="1">
    <location>
        <begin position="155"/>
        <end position="173"/>
    </location>
</feature>
<feature type="region of interest" description="Disordered" evidence="1">
    <location>
        <begin position="119"/>
        <end position="173"/>
    </location>
</feature>
<keyword evidence="5" id="KW-1185">Reference proteome</keyword>
<dbReference type="PROSITE" id="PS50090">
    <property type="entry name" value="MYB_LIKE"/>
    <property type="match status" value="1"/>
</dbReference>
<feature type="domain" description="Myb-like" evidence="2">
    <location>
        <begin position="165"/>
        <end position="220"/>
    </location>
</feature>
<evidence type="ECO:0000259" key="2">
    <source>
        <dbReference type="PROSITE" id="PS50090"/>
    </source>
</evidence>